<proteinExistence type="predicted"/>
<evidence type="ECO:0000313" key="1">
    <source>
        <dbReference type="EMBL" id="KAH3683420.1"/>
    </source>
</evidence>
<evidence type="ECO:0000313" key="2">
    <source>
        <dbReference type="Proteomes" id="UP000774326"/>
    </source>
</evidence>
<organism evidence="1 2">
    <name type="scientific">Wickerhamomyces pijperi</name>
    <name type="common">Yeast</name>
    <name type="synonym">Pichia pijperi</name>
    <dbReference type="NCBI Taxonomy" id="599730"/>
    <lineage>
        <taxon>Eukaryota</taxon>
        <taxon>Fungi</taxon>
        <taxon>Dikarya</taxon>
        <taxon>Ascomycota</taxon>
        <taxon>Saccharomycotina</taxon>
        <taxon>Saccharomycetes</taxon>
        <taxon>Phaffomycetales</taxon>
        <taxon>Wickerhamomycetaceae</taxon>
        <taxon>Wickerhamomyces</taxon>
    </lineage>
</organism>
<reference evidence="1" key="2">
    <citation type="submission" date="2021-01" db="EMBL/GenBank/DDBJ databases">
        <authorList>
            <person name="Schikora-Tamarit M.A."/>
        </authorList>
    </citation>
    <scope>NUCLEOTIDE SEQUENCE</scope>
    <source>
        <strain evidence="1">CBS2887</strain>
    </source>
</reference>
<dbReference type="AlphaFoldDB" id="A0A9P8TLT5"/>
<comment type="caution">
    <text evidence="1">The sequence shown here is derived from an EMBL/GenBank/DDBJ whole genome shotgun (WGS) entry which is preliminary data.</text>
</comment>
<accession>A0A9P8TLT5</accession>
<sequence>MESALNGNTLPMNETFCVSVCKGGKGSFFSSGSFLPTVGTSLPKMRLLNLSRSSKLNFFDCSGAVVTAFVVVTTEGSFGYGYGVVVVSKNEAV</sequence>
<dbReference type="Proteomes" id="UP000774326">
    <property type="component" value="Unassembled WGS sequence"/>
</dbReference>
<reference evidence="1" key="1">
    <citation type="journal article" date="2021" name="Open Biol.">
        <title>Shared evolutionary footprints suggest mitochondrial oxidative damage underlies multiple complex I losses in fungi.</title>
        <authorList>
            <person name="Schikora-Tamarit M.A."/>
            <person name="Marcet-Houben M."/>
            <person name="Nosek J."/>
            <person name="Gabaldon T."/>
        </authorList>
    </citation>
    <scope>NUCLEOTIDE SEQUENCE</scope>
    <source>
        <strain evidence="1">CBS2887</strain>
    </source>
</reference>
<dbReference type="EMBL" id="JAEUBG010003142">
    <property type="protein sequence ID" value="KAH3683420.1"/>
    <property type="molecule type" value="Genomic_DNA"/>
</dbReference>
<keyword evidence="2" id="KW-1185">Reference proteome</keyword>
<name>A0A9P8TLT5_WICPI</name>
<protein>
    <submittedName>
        <fullName evidence="1">Uncharacterized protein</fullName>
    </submittedName>
</protein>
<gene>
    <name evidence="1" type="ORF">WICPIJ_005639</name>
</gene>